<keyword evidence="2" id="KW-0255">Endonuclease</keyword>
<keyword evidence="2" id="KW-0378">Hydrolase</keyword>
<proteinExistence type="predicted"/>
<sequence length="120" mass="13777">MIAQLMKFDPSKFESFSRLLISKMGVVIDKDREIVRSGDHGIDGFGYFTSYEFRTSRVAIQCKRYTKGAVSEPEIDNFKSVFSYILEPVLTALMLNMGYLSQLIISQIVLEKRQPKEIIL</sequence>
<name>A0A0U5JNT4_LIMRT</name>
<dbReference type="GO" id="GO:0003677">
    <property type="term" value="F:DNA binding"/>
    <property type="evidence" value="ECO:0007669"/>
    <property type="project" value="InterPro"/>
</dbReference>
<evidence type="ECO:0000313" key="2">
    <source>
        <dbReference type="EMBL" id="CUR38509.1"/>
    </source>
</evidence>
<dbReference type="InterPro" id="IPR011856">
    <property type="entry name" value="tRNA_endonuc-like_dom_sf"/>
</dbReference>
<dbReference type="GO" id="GO:0004519">
    <property type="term" value="F:endonuclease activity"/>
    <property type="evidence" value="ECO:0007669"/>
    <property type="project" value="UniProtKB-KW"/>
</dbReference>
<dbReference type="Pfam" id="PF04471">
    <property type="entry name" value="Mrr_cat"/>
    <property type="match status" value="1"/>
</dbReference>
<dbReference type="AlphaFoldDB" id="A0A0U5JNT4"/>
<accession>A0A0U5JNT4</accession>
<dbReference type="GO" id="GO:0009307">
    <property type="term" value="P:DNA restriction-modification system"/>
    <property type="evidence" value="ECO:0007669"/>
    <property type="project" value="InterPro"/>
</dbReference>
<gene>
    <name evidence="2" type="ORF">LRLP16767_LR3C6_00467</name>
</gene>
<evidence type="ECO:0000259" key="1">
    <source>
        <dbReference type="Pfam" id="PF04471"/>
    </source>
</evidence>
<keyword evidence="2" id="KW-0540">Nuclease</keyword>
<dbReference type="EMBL" id="LN887355">
    <property type="protein sequence ID" value="CUR38509.1"/>
    <property type="molecule type" value="Genomic_DNA"/>
</dbReference>
<organism evidence="2">
    <name type="scientific">Limosilactobacillus reuteri</name>
    <name type="common">Lactobacillus reuteri</name>
    <dbReference type="NCBI Taxonomy" id="1598"/>
    <lineage>
        <taxon>Bacteria</taxon>
        <taxon>Bacillati</taxon>
        <taxon>Bacillota</taxon>
        <taxon>Bacilli</taxon>
        <taxon>Lactobacillales</taxon>
        <taxon>Lactobacillaceae</taxon>
        <taxon>Limosilactobacillus</taxon>
    </lineage>
</organism>
<dbReference type="InterPro" id="IPR007560">
    <property type="entry name" value="Restrct_endonuc_IV_Mrr"/>
</dbReference>
<feature type="domain" description="Restriction endonuclease type IV Mrr" evidence="1">
    <location>
        <begin position="6"/>
        <end position="83"/>
    </location>
</feature>
<reference evidence="2" key="1">
    <citation type="submission" date="2015-10" db="EMBL/GenBank/DDBJ databases">
        <authorList>
            <person name="Gilbert D.G."/>
        </authorList>
    </citation>
    <scope>NUCLEOTIDE SEQUENCE</scope>
    <source>
        <strain evidence="2">3c6</strain>
    </source>
</reference>
<dbReference type="Gene3D" id="3.40.1350.10">
    <property type="match status" value="1"/>
</dbReference>
<protein>
    <submittedName>
        <fullName evidence="2">Restriction endonuclease</fullName>
    </submittedName>
</protein>